<dbReference type="Proteomes" id="UP000092462">
    <property type="component" value="Unassembled WGS sequence"/>
</dbReference>
<dbReference type="AlphaFoldDB" id="A0A1B0D8K6"/>
<keyword evidence="2" id="KW-1185">Reference proteome</keyword>
<dbReference type="VEuPathDB" id="VectorBase:PPAI003879"/>
<evidence type="ECO:0000313" key="1">
    <source>
        <dbReference type="EnsemblMetazoa" id="PPAI003879-PA"/>
    </source>
</evidence>
<evidence type="ECO:0000313" key="2">
    <source>
        <dbReference type="Proteomes" id="UP000092462"/>
    </source>
</evidence>
<sequence>MEYATTVTSTPQDHHLRVEFQGLGTNWHIMSYTTPGQINEFRLTLTNLHFDIPISANIIVYGVELRRDPGKNHIETPKMITVSNPEYSN</sequence>
<protein>
    <submittedName>
        <fullName evidence="1">Uncharacterized protein</fullName>
    </submittedName>
</protein>
<reference evidence="1" key="1">
    <citation type="submission" date="2022-08" db="UniProtKB">
        <authorList>
            <consortium name="EnsemblMetazoa"/>
        </authorList>
    </citation>
    <scope>IDENTIFICATION</scope>
    <source>
        <strain evidence="1">Israel</strain>
    </source>
</reference>
<name>A0A1B0D8K6_PHLPP</name>
<dbReference type="EnsemblMetazoa" id="PPAI003879-RA">
    <property type="protein sequence ID" value="PPAI003879-PA"/>
    <property type="gene ID" value="PPAI003879"/>
</dbReference>
<accession>A0A1B0D8K6</accession>
<dbReference type="EMBL" id="AJVK01027502">
    <property type="status" value="NOT_ANNOTATED_CDS"/>
    <property type="molecule type" value="Genomic_DNA"/>
</dbReference>
<organism evidence="1 2">
    <name type="scientific">Phlebotomus papatasi</name>
    <name type="common">Sandfly</name>
    <dbReference type="NCBI Taxonomy" id="29031"/>
    <lineage>
        <taxon>Eukaryota</taxon>
        <taxon>Metazoa</taxon>
        <taxon>Ecdysozoa</taxon>
        <taxon>Arthropoda</taxon>
        <taxon>Hexapoda</taxon>
        <taxon>Insecta</taxon>
        <taxon>Pterygota</taxon>
        <taxon>Neoptera</taxon>
        <taxon>Endopterygota</taxon>
        <taxon>Diptera</taxon>
        <taxon>Nematocera</taxon>
        <taxon>Psychodoidea</taxon>
        <taxon>Psychodidae</taxon>
        <taxon>Phlebotomus</taxon>
        <taxon>Phlebotomus</taxon>
    </lineage>
</organism>
<proteinExistence type="predicted"/>